<gene>
    <name evidence="2" type="ORF">L211DRAFT_56358</name>
</gene>
<keyword evidence="1" id="KW-0175">Coiled coil</keyword>
<protein>
    <submittedName>
        <fullName evidence="2">Uncharacterized protein</fullName>
    </submittedName>
</protein>
<proteinExistence type="predicted"/>
<reference evidence="2 3" key="1">
    <citation type="journal article" date="2018" name="Nat. Ecol. Evol.">
        <title>Pezizomycetes genomes reveal the molecular basis of ectomycorrhizal truffle lifestyle.</title>
        <authorList>
            <person name="Murat C."/>
            <person name="Payen T."/>
            <person name="Noel B."/>
            <person name="Kuo A."/>
            <person name="Morin E."/>
            <person name="Chen J."/>
            <person name="Kohler A."/>
            <person name="Krizsan K."/>
            <person name="Balestrini R."/>
            <person name="Da Silva C."/>
            <person name="Montanini B."/>
            <person name="Hainaut M."/>
            <person name="Levati E."/>
            <person name="Barry K.W."/>
            <person name="Belfiori B."/>
            <person name="Cichocki N."/>
            <person name="Clum A."/>
            <person name="Dockter R.B."/>
            <person name="Fauchery L."/>
            <person name="Guy J."/>
            <person name="Iotti M."/>
            <person name="Le Tacon F."/>
            <person name="Lindquist E.A."/>
            <person name="Lipzen A."/>
            <person name="Malagnac F."/>
            <person name="Mello A."/>
            <person name="Molinier V."/>
            <person name="Miyauchi S."/>
            <person name="Poulain J."/>
            <person name="Riccioni C."/>
            <person name="Rubini A."/>
            <person name="Sitrit Y."/>
            <person name="Splivallo R."/>
            <person name="Traeger S."/>
            <person name="Wang M."/>
            <person name="Zifcakova L."/>
            <person name="Wipf D."/>
            <person name="Zambonelli A."/>
            <person name="Paolocci F."/>
            <person name="Nowrousian M."/>
            <person name="Ottonello S."/>
            <person name="Baldrian P."/>
            <person name="Spatafora J.W."/>
            <person name="Henrissat B."/>
            <person name="Nagy L.G."/>
            <person name="Aury J.M."/>
            <person name="Wincker P."/>
            <person name="Grigoriev I.V."/>
            <person name="Bonfante P."/>
            <person name="Martin F.M."/>
        </authorList>
    </citation>
    <scope>NUCLEOTIDE SEQUENCE [LARGE SCALE GENOMIC DNA]</scope>
    <source>
        <strain evidence="2 3">ATCC MYA-4762</strain>
    </source>
</reference>
<evidence type="ECO:0000313" key="3">
    <source>
        <dbReference type="Proteomes" id="UP000267821"/>
    </source>
</evidence>
<dbReference type="STRING" id="1051890.A0A3N4LSC6"/>
<feature type="coiled-coil region" evidence="1">
    <location>
        <begin position="89"/>
        <end position="130"/>
    </location>
</feature>
<dbReference type="AlphaFoldDB" id="A0A3N4LSC6"/>
<evidence type="ECO:0000313" key="2">
    <source>
        <dbReference type="EMBL" id="RPB25786.1"/>
    </source>
</evidence>
<organism evidence="2 3">
    <name type="scientific">Terfezia boudieri ATCC MYA-4762</name>
    <dbReference type="NCBI Taxonomy" id="1051890"/>
    <lineage>
        <taxon>Eukaryota</taxon>
        <taxon>Fungi</taxon>
        <taxon>Dikarya</taxon>
        <taxon>Ascomycota</taxon>
        <taxon>Pezizomycotina</taxon>
        <taxon>Pezizomycetes</taxon>
        <taxon>Pezizales</taxon>
        <taxon>Pezizaceae</taxon>
        <taxon>Terfezia</taxon>
    </lineage>
</organism>
<dbReference type="Proteomes" id="UP000267821">
    <property type="component" value="Unassembled WGS sequence"/>
</dbReference>
<accession>A0A3N4LSC6</accession>
<evidence type="ECO:0000256" key="1">
    <source>
        <dbReference type="SAM" id="Coils"/>
    </source>
</evidence>
<dbReference type="InParanoid" id="A0A3N4LSC6"/>
<sequence>MPRPSCALGRAWQGPLLKEYNFSILSDTTLQVSSGTLFVISLLNSQTSVHQYVMDVEADQPDFEQLQQGLTLATTQLAKLRNMPVFNMAARLDTMQQNMEARLDAVQQNMAAVQQNMATMQQNMATMLQNMNRNHEQLVEVFLRSELNNIARVRNAKVSDALTQLEPLRDLHNNPIQGFPRTPRGITQMNEEQMNQLLNALGLAMEGTLMEKQDRFRHYIGLSILA</sequence>
<dbReference type="OrthoDB" id="5422219at2759"/>
<name>A0A3N4LSC6_9PEZI</name>
<dbReference type="EMBL" id="ML121536">
    <property type="protein sequence ID" value="RPB25786.1"/>
    <property type="molecule type" value="Genomic_DNA"/>
</dbReference>
<keyword evidence="3" id="KW-1185">Reference proteome</keyword>